<dbReference type="KEGG" id="bbet:F8237_00535"/>
<proteinExistence type="predicted"/>
<evidence type="ECO:0000256" key="1">
    <source>
        <dbReference type="SAM" id="MobiDB-lite"/>
    </source>
</evidence>
<feature type="region of interest" description="Disordered" evidence="1">
    <location>
        <begin position="69"/>
        <end position="91"/>
    </location>
</feature>
<reference evidence="4" key="1">
    <citation type="submission" date="2019-10" db="EMBL/GenBank/DDBJ databases">
        <title>Complete Genome Sequence of Bradyrhizobium betae type strain PL7HG1T.</title>
        <authorList>
            <person name="Bromfield E.S.P."/>
            <person name="Cloutier S."/>
        </authorList>
    </citation>
    <scope>NUCLEOTIDE SEQUENCE [LARGE SCALE GENOMIC DNA]</scope>
    <source>
        <strain evidence="4">PL7HG1</strain>
    </source>
</reference>
<feature type="signal peptide" evidence="2">
    <location>
        <begin position="1"/>
        <end position="23"/>
    </location>
</feature>
<feature type="chain" id="PRO_5025001361" evidence="2">
    <location>
        <begin position="24"/>
        <end position="91"/>
    </location>
</feature>
<evidence type="ECO:0000313" key="4">
    <source>
        <dbReference type="Proteomes" id="UP000325641"/>
    </source>
</evidence>
<dbReference type="OrthoDB" id="8229016at2"/>
<dbReference type="InterPro" id="IPR021937">
    <property type="entry name" value="DUF3551"/>
</dbReference>
<sequence>MNAILLAAGLPGVALFGAAPADAQTYDPRYPVCMEVYTIDGSTIDCSFTSIAQCAATASGQSAQCYANPYAMQSRQPGPGPSPPRRNRERP</sequence>
<name>A0A5P6NYK5_9BRAD</name>
<dbReference type="Pfam" id="PF12071">
    <property type="entry name" value="DUF3551"/>
    <property type="match status" value="1"/>
</dbReference>
<evidence type="ECO:0000313" key="3">
    <source>
        <dbReference type="EMBL" id="QFI70986.1"/>
    </source>
</evidence>
<accession>A0A5P6NYK5</accession>
<organism evidence="3 4">
    <name type="scientific">Bradyrhizobium betae</name>
    <dbReference type="NCBI Taxonomy" id="244734"/>
    <lineage>
        <taxon>Bacteria</taxon>
        <taxon>Pseudomonadati</taxon>
        <taxon>Pseudomonadota</taxon>
        <taxon>Alphaproteobacteria</taxon>
        <taxon>Hyphomicrobiales</taxon>
        <taxon>Nitrobacteraceae</taxon>
        <taxon>Bradyrhizobium</taxon>
    </lineage>
</organism>
<evidence type="ECO:0000256" key="2">
    <source>
        <dbReference type="SAM" id="SignalP"/>
    </source>
</evidence>
<dbReference type="Proteomes" id="UP000325641">
    <property type="component" value="Chromosome"/>
</dbReference>
<gene>
    <name evidence="3" type="ORF">F8237_00535</name>
</gene>
<keyword evidence="2" id="KW-0732">Signal</keyword>
<dbReference type="EMBL" id="CP044543">
    <property type="protein sequence ID" value="QFI70986.1"/>
    <property type="molecule type" value="Genomic_DNA"/>
</dbReference>
<dbReference type="AlphaFoldDB" id="A0A5P6NYK5"/>
<protein>
    <submittedName>
        <fullName evidence="3">DUF3551 domain-containing protein</fullName>
    </submittedName>
</protein>